<dbReference type="EMBL" id="LKPO01000004">
    <property type="protein sequence ID" value="OLF96538.1"/>
    <property type="molecule type" value="Genomic_DNA"/>
</dbReference>
<dbReference type="Proteomes" id="UP000429980">
    <property type="component" value="Unassembled WGS sequence"/>
</dbReference>
<evidence type="ECO:0000313" key="4">
    <source>
        <dbReference type="Proteomes" id="UP000429980"/>
    </source>
</evidence>
<proteinExistence type="predicted"/>
<name>A0A6I7TMR2_9BACI</name>
<keyword evidence="4" id="KW-1185">Reference proteome</keyword>
<dbReference type="Proteomes" id="UP000185604">
    <property type="component" value="Unassembled WGS sequence"/>
</dbReference>
<dbReference type="AlphaFoldDB" id="A0A6I7TMR2"/>
<comment type="caution">
    <text evidence="1">The sequence shown here is derived from an EMBL/GenBank/DDBJ whole genome shotgun (WGS) entry which is preliminary data.</text>
</comment>
<evidence type="ECO:0000313" key="3">
    <source>
        <dbReference type="Proteomes" id="UP000185604"/>
    </source>
</evidence>
<evidence type="ECO:0000313" key="2">
    <source>
        <dbReference type="EMBL" id="TWL33758.1"/>
    </source>
</evidence>
<organism evidence="1 3">
    <name type="scientific">Bacillus paralicheniformis</name>
    <dbReference type="NCBI Taxonomy" id="1648923"/>
    <lineage>
        <taxon>Bacteria</taxon>
        <taxon>Bacillati</taxon>
        <taxon>Bacillota</taxon>
        <taxon>Bacilli</taxon>
        <taxon>Bacillales</taxon>
        <taxon>Bacillaceae</taxon>
        <taxon>Bacillus</taxon>
    </lineage>
</organism>
<reference evidence="1 3" key="1">
    <citation type="journal article" date="2016" name="Front. Microbiol.">
        <title>High-Level Heat Resistance of Spores of Bacillus amyloliquefaciens and Bacillus licheniformis Results from the Presence of a spoVA Operon in a Tn1546 Transposon.</title>
        <authorList>
            <person name="Berendsen E.M."/>
            <person name="Koning R.A."/>
            <person name="Boekhorst J."/>
            <person name="de Jong A."/>
            <person name="Kuipers O.P."/>
            <person name="Wells-Bennik M.H."/>
        </authorList>
    </citation>
    <scope>NUCLEOTIDE SEQUENCE [LARGE SCALE GENOMIC DNA]</scope>
    <source>
        <strain evidence="1 3">B4121</strain>
    </source>
</reference>
<reference evidence="2 4" key="2">
    <citation type="submission" date="2019-06" db="EMBL/GenBank/DDBJ databases">
        <title>Genome sequence analysis of &gt;100 Bacillus licheniformis strains suggests intrinsic resistance to this species.</title>
        <authorList>
            <person name="Wels M."/>
            <person name="Siezen R.J."/>
            <person name="Johansen E."/>
            <person name="Stuer-Lauridsen B."/>
            <person name="Bjerre K."/>
            <person name="Nielsen B.K.K."/>
        </authorList>
    </citation>
    <scope>NUCLEOTIDE SEQUENCE [LARGE SCALE GENOMIC DNA]</scope>
    <source>
        <strain evidence="2 4">BAC-15381</strain>
    </source>
</reference>
<dbReference type="EMBL" id="NILF01000067">
    <property type="protein sequence ID" value="TWL33758.1"/>
    <property type="molecule type" value="Genomic_DNA"/>
</dbReference>
<accession>A0A6I7TMR2</accession>
<sequence length="47" mass="5666">MEAKQISFSKYHLLDVVKEIETHFLLYHINFLKSVHILGRENSEYML</sequence>
<evidence type="ECO:0000313" key="1">
    <source>
        <dbReference type="EMBL" id="OLF96538.1"/>
    </source>
</evidence>
<protein>
    <submittedName>
        <fullName evidence="1">Uncharacterized protein</fullName>
    </submittedName>
</protein>
<gene>
    <name evidence="1" type="ORF">B4121_0749</name>
    <name evidence="2" type="ORF">CHCC15381_0265</name>
</gene>